<dbReference type="AlphaFoldDB" id="U7QBC4"/>
<evidence type="ECO:0000313" key="2">
    <source>
        <dbReference type="EMBL" id="ERT04340.1"/>
    </source>
</evidence>
<dbReference type="PANTHER" id="PTHR32063">
    <property type="match status" value="1"/>
</dbReference>
<feature type="transmembrane region" description="Helical" evidence="1">
    <location>
        <begin position="337"/>
        <end position="355"/>
    </location>
</feature>
<dbReference type="SUPFAM" id="SSF82693">
    <property type="entry name" value="Multidrug efflux transporter AcrB pore domain, PN1, PN2, PC1 and PC2 subdomains"/>
    <property type="match status" value="3"/>
</dbReference>
<feature type="transmembrane region" description="Helical" evidence="1">
    <location>
        <begin position="362"/>
        <end position="383"/>
    </location>
</feature>
<evidence type="ECO:0000313" key="3">
    <source>
        <dbReference type="Proteomes" id="UP000017127"/>
    </source>
</evidence>
<reference evidence="2 3" key="1">
    <citation type="journal article" date="2013" name="Front. Microbiol.">
        <title>Comparative genomic analyses of the cyanobacterium, Lyngbya aestuarii BL J, a powerful hydrogen producer.</title>
        <authorList>
            <person name="Kothari A."/>
            <person name="Vaughn M."/>
            <person name="Garcia-Pichel F."/>
        </authorList>
    </citation>
    <scope>NUCLEOTIDE SEQUENCE [LARGE SCALE GENOMIC DNA]</scope>
    <source>
        <strain evidence="2 3">BL J</strain>
    </source>
</reference>
<dbReference type="Gene3D" id="3.30.70.1440">
    <property type="entry name" value="Multidrug efflux transporter AcrB pore domain"/>
    <property type="match status" value="1"/>
</dbReference>
<dbReference type="GO" id="GO:0042910">
    <property type="term" value="F:xenobiotic transmembrane transporter activity"/>
    <property type="evidence" value="ECO:0007669"/>
    <property type="project" value="TreeGrafter"/>
</dbReference>
<dbReference type="OrthoDB" id="9757876at2"/>
<feature type="transmembrane region" description="Helical" evidence="1">
    <location>
        <begin position="874"/>
        <end position="893"/>
    </location>
</feature>
<dbReference type="Gene3D" id="3.30.2090.10">
    <property type="entry name" value="Multidrug efflux transporter AcrB TolC docking domain, DN and DC subdomains"/>
    <property type="match status" value="2"/>
</dbReference>
<feature type="transmembrane region" description="Helical" evidence="1">
    <location>
        <begin position="1003"/>
        <end position="1026"/>
    </location>
</feature>
<dbReference type="Pfam" id="PF00873">
    <property type="entry name" value="ACR_tran"/>
    <property type="match status" value="1"/>
</dbReference>
<dbReference type="RefSeq" id="WP_023069388.1">
    <property type="nucleotide sequence ID" value="NZ_AUZM01000104.1"/>
</dbReference>
<keyword evidence="1" id="KW-0472">Membrane</keyword>
<accession>U7QBC4</accession>
<feature type="transmembrane region" description="Helical" evidence="1">
    <location>
        <begin position="389"/>
        <end position="409"/>
    </location>
</feature>
<feature type="transmembrane region" description="Helical" evidence="1">
    <location>
        <begin position="430"/>
        <end position="453"/>
    </location>
</feature>
<comment type="caution">
    <text evidence="2">The sequence shown here is derived from an EMBL/GenBank/DDBJ whole genome shotgun (WGS) entry which is preliminary data.</text>
</comment>
<dbReference type="PRINTS" id="PR00702">
    <property type="entry name" value="ACRIFLAVINRP"/>
</dbReference>
<name>U7QBC4_9CYAN</name>
<dbReference type="Gene3D" id="3.30.70.1430">
    <property type="entry name" value="Multidrug efflux transporter AcrB pore domain"/>
    <property type="match status" value="2"/>
</dbReference>
<dbReference type="Gene3D" id="3.30.70.1320">
    <property type="entry name" value="Multidrug efflux transporter AcrB pore domain like"/>
    <property type="match status" value="1"/>
</dbReference>
<feature type="transmembrane region" description="Helical" evidence="1">
    <location>
        <begin position="900"/>
        <end position="920"/>
    </location>
</feature>
<protein>
    <submittedName>
        <fullName evidence="2">Export membrane family protein</fullName>
    </submittedName>
</protein>
<keyword evidence="1" id="KW-0812">Transmembrane</keyword>
<dbReference type="SUPFAM" id="SSF82866">
    <property type="entry name" value="Multidrug efflux transporter AcrB transmembrane domain"/>
    <property type="match status" value="2"/>
</dbReference>
<evidence type="ECO:0000256" key="1">
    <source>
        <dbReference type="SAM" id="Phobius"/>
    </source>
</evidence>
<dbReference type="InterPro" id="IPR001036">
    <property type="entry name" value="Acrflvin-R"/>
</dbReference>
<dbReference type="EMBL" id="AUZM01000104">
    <property type="protein sequence ID" value="ERT04340.1"/>
    <property type="molecule type" value="Genomic_DNA"/>
</dbReference>
<feature type="transmembrane region" description="Helical" evidence="1">
    <location>
        <begin position="971"/>
        <end position="991"/>
    </location>
</feature>
<dbReference type="GO" id="GO:0005886">
    <property type="term" value="C:plasma membrane"/>
    <property type="evidence" value="ECO:0007669"/>
    <property type="project" value="TreeGrafter"/>
</dbReference>
<dbReference type="PANTHER" id="PTHR32063:SF18">
    <property type="entry name" value="CATION EFFLUX SYSTEM PROTEIN"/>
    <property type="match status" value="1"/>
</dbReference>
<feature type="transmembrane region" description="Helical" evidence="1">
    <location>
        <begin position="465"/>
        <end position="489"/>
    </location>
</feature>
<dbReference type="Proteomes" id="UP000017127">
    <property type="component" value="Unassembled WGS sequence"/>
</dbReference>
<dbReference type="SUPFAM" id="SSF82714">
    <property type="entry name" value="Multidrug efflux transporter AcrB TolC docking domain, DN and DC subdomains"/>
    <property type="match status" value="2"/>
</dbReference>
<gene>
    <name evidence="2" type="ORF">M595_5716</name>
</gene>
<proteinExistence type="predicted"/>
<feature type="transmembrane region" description="Helical" evidence="1">
    <location>
        <begin position="530"/>
        <end position="548"/>
    </location>
</feature>
<dbReference type="PATRIC" id="fig|1348334.3.peg.5488"/>
<feature type="transmembrane region" description="Helical" evidence="1">
    <location>
        <begin position="926"/>
        <end position="950"/>
    </location>
</feature>
<keyword evidence="1" id="KW-1133">Transmembrane helix</keyword>
<dbReference type="Gene3D" id="1.20.1640.10">
    <property type="entry name" value="Multidrug efflux transporter AcrB transmembrane domain"/>
    <property type="match status" value="2"/>
</dbReference>
<sequence length="1045" mass="114195">MATLFYRNFRLLILTTLLVVVWGISAFLTLPRLEDPELVSRVAVVKTFFPGADAERIEVLVTDPIEQELATIEEIKSYESTSQTGSSIIDIELLDSVTVAEVDPIWSRIRDRISQAANRLPAGATVPELDEIDVKAYALITALTWVNSEQPNYAALNRLAEYLEDELSELAGTEKVVKFGELSEEILVEVDPYKLANLGITAQSLSNQIQQSDAKVSAGQLRSQRNDLVLEVESEIDSLERIRQIPIQFGNEGQFATLADVATVYKSVIDPPNELSLIDGNPAVVLAVFVKSDYQLDQWSKTAEKTLSEFQKTLGTGLKIETIFNQSNYVEERLKSLISNLIISGFLVFAVTFFLMGWKSAIVIGLTLPLSVCMVLGLMQLLGIPLHQMSVTGLIVALGLLIDTVIIVVDEVGHKLQSGFQPEAAISETIHHLFFPLLASTMTTALAFVPIVILPGPSGEFVGTIGMNVILAVSSSLFLSITIAIALAAKINQAFTNEGKSRSSWWRSGFSNSILTRVYKISLQGLFRHPLLGIALGLILPIIGFIQVKNLPQQFFPSVDRDQLQVELELPTAASIEQTKTLALQAREVILEHREIKQVHWFIGRSAPRYYYNLATGREQAANYAQGFLQLNTIAEADFVNSLQQEMDAIFPQARILVRQLEQGPPFDAPVELRIYGFDLERLRSLGQEARRLLTEVPGVTQTRDSLSEVQPQLAFQVDEEEARLAGLDLGSVSQQLATLLEGNLGGSIIEETEELPVRVRVSNTERGNVNQIMGLELQPTGTNFSQNRLSSTGAIPVSALAEIDLQPQSSEITRRNGQRYNLIQGYIASGKLPSEILTDWQQRLTDTGFEMPPRYWSEVAGEAEQQGDAQGRLFATLPIILILAMSVLVLSLNSFRSTLIIGAVALCSVGLGFFSLALFGYPFGFMSLIGTFGLVGIAINDSVVVLAALKDDPEASRGSRQAASLVVLQATRHVMATTLSTMIGFVPLLIGGGRFWPPLAVAIAGGVGGATLLALYFVPCSYLLIAVANRSPKSFDIESGTARS</sequence>
<organism evidence="2 3">
    <name type="scientific">Lyngbya aestuarii BL J</name>
    <dbReference type="NCBI Taxonomy" id="1348334"/>
    <lineage>
        <taxon>Bacteria</taxon>
        <taxon>Bacillati</taxon>
        <taxon>Cyanobacteriota</taxon>
        <taxon>Cyanophyceae</taxon>
        <taxon>Oscillatoriophycideae</taxon>
        <taxon>Oscillatoriales</taxon>
        <taxon>Microcoleaceae</taxon>
        <taxon>Lyngbya</taxon>
    </lineage>
</organism>
<keyword evidence="3" id="KW-1185">Reference proteome</keyword>
<dbReference type="InterPro" id="IPR027463">
    <property type="entry name" value="AcrB_DN_DC_subdom"/>
</dbReference>